<reference evidence="8 9" key="1">
    <citation type="submission" date="2013-05" db="EMBL/GenBank/DDBJ databases">
        <title>The Genome Sequence of Actinomyces europaeus ACS-120-V-COL10B.</title>
        <authorList>
            <consortium name="The Broad Institute Genomics Platform"/>
            <person name="Earl A."/>
            <person name="Ward D."/>
            <person name="Feldgarden M."/>
            <person name="Gevers D."/>
            <person name="Saerens B."/>
            <person name="Vaneechoutte M."/>
            <person name="Walker B."/>
            <person name="Young S."/>
            <person name="Zeng Q."/>
            <person name="Gargeya S."/>
            <person name="Fitzgerald M."/>
            <person name="Haas B."/>
            <person name="Abouelleil A."/>
            <person name="Allen A.W."/>
            <person name="Alvarado L."/>
            <person name="Arachchi H.M."/>
            <person name="Berlin A.M."/>
            <person name="Chapman S.B."/>
            <person name="Gainer-Dewar J."/>
            <person name="Goldberg J."/>
            <person name="Griggs A."/>
            <person name="Gujja S."/>
            <person name="Hansen M."/>
            <person name="Howarth C."/>
            <person name="Imamovic A."/>
            <person name="Ireland A."/>
            <person name="Larimer J."/>
            <person name="McCowan C."/>
            <person name="Murphy C."/>
            <person name="Pearson M."/>
            <person name="Poon T.W."/>
            <person name="Priest M."/>
            <person name="Roberts A."/>
            <person name="Saif S."/>
            <person name="Shea T."/>
            <person name="Sisk P."/>
            <person name="Sykes S."/>
            <person name="Wortman J."/>
            <person name="Nusbaum C."/>
            <person name="Birren B."/>
        </authorList>
    </citation>
    <scope>NUCLEOTIDE SEQUENCE [LARGE SCALE GENOMIC DNA]</scope>
    <source>
        <strain evidence="8 9">ACS-120-V-Col10b</strain>
    </source>
</reference>
<evidence type="ECO:0000256" key="2">
    <source>
        <dbReference type="ARBA" id="ARBA00022692"/>
    </source>
</evidence>
<comment type="subcellular location">
    <subcellularLocation>
        <location evidence="1">Membrane</location>
        <topology evidence="1">Multi-pass membrane protein</topology>
    </subcellularLocation>
</comment>
<dbReference type="RefSeq" id="WP_016444900.1">
    <property type="nucleotide sequence ID" value="NZ_KE150267.1"/>
</dbReference>
<evidence type="ECO:0000259" key="7">
    <source>
        <dbReference type="Pfam" id="PF05154"/>
    </source>
</evidence>
<feature type="transmembrane region" description="Helical" evidence="6">
    <location>
        <begin position="170"/>
        <end position="194"/>
    </location>
</feature>
<evidence type="ECO:0000256" key="6">
    <source>
        <dbReference type="SAM" id="Phobius"/>
    </source>
</evidence>
<dbReference type="EMBL" id="AGWN01000003">
    <property type="protein sequence ID" value="EPD29439.1"/>
    <property type="molecule type" value="Genomic_DNA"/>
</dbReference>
<keyword evidence="9" id="KW-1185">Reference proteome</keyword>
<keyword evidence="2 6" id="KW-0812">Transmembrane</keyword>
<feature type="compositionally biased region" description="Basic and acidic residues" evidence="5">
    <location>
        <begin position="128"/>
        <end position="141"/>
    </location>
</feature>
<feature type="transmembrane region" description="Helical" evidence="6">
    <location>
        <begin position="145"/>
        <end position="164"/>
    </location>
</feature>
<feature type="domain" description="TM2" evidence="7">
    <location>
        <begin position="141"/>
        <end position="187"/>
    </location>
</feature>
<keyword evidence="4 6" id="KW-0472">Membrane</keyword>
<comment type="caution">
    <text evidence="8">The sequence shown here is derived from an EMBL/GenBank/DDBJ whole genome shotgun (WGS) entry which is preliminary data.</text>
</comment>
<feature type="compositionally biased region" description="Polar residues" evidence="5">
    <location>
        <begin position="64"/>
        <end position="75"/>
    </location>
</feature>
<dbReference type="OrthoDB" id="2004788at2"/>
<dbReference type="GO" id="GO:0016020">
    <property type="term" value="C:membrane"/>
    <property type="evidence" value="ECO:0007669"/>
    <property type="project" value="UniProtKB-SubCell"/>
</dbReference>
<organism evidence="8 9">
    <name type="scientific">Gleimia europaea ACS-120-V-Col10b</name>
    <dbReference type="NCBI Taxonomy" id="883069"/>
    <lineage>
        <taxon>Bacteria</taxon>
        <taxon>Bacillati</taxon>
        <taxon>Actinomycetota</taxon>
        <taxon>Actinomycetes</taxon>
        <taxon>Actinomycetales</taxon>
        <taxon>Actinomycetaceae</taxon>
        <taxon>Gleimia</taxon>
    </lineage>
</organism>
<keyword evidence="3 6" id="KW-1133">Transmembrane helix</keyword>
<proteinExistence type="predicted"/>
<feature type="compositionally biased region" description="Polar residues" evidence="5">
    <location>
        <begin position="25"/>
        <end position="43"/>
    </location>
</feature>
<dbReference type="AlphaFoldDB" id="A0A9W5RCU9"/>
<dbReference type="Proteomes" id="UP000014387">
    <property type="component" value="Unassembled WGS sequence"/>
</dbReference>
<dbReference type="InterPro" id="IPR007829">
    <property type="entry name" value="TM2"/>
</dbReference>
<accession>A0A9W5RCU9</accession>
<dbReference type="Pfam" id="PF05154">
    <property type="entry name" value="TM2"/>
    <property type="match status" value="1"/>
</dbReference>
<sequence>MSAFPQPERYWNPEGDDTRHESKIRNASGQKPPQFQDITSQLGVLSADHANGTPLRAPRKPRAASNSDAEPSTTDRVARRPSLQIGEVAGFDVTQLKGSTKTGKYEGIPSSRNNRSKSVKGAFQSLTARRDNRRSTSEKPKKDRIVAGVTAILLGAFGTHNFYLGKYKLALIQLLITLLSALGLAPVVAMWGVFEGLMYLFGSDPKWKVDGWGRPLAN</sequence>
<evidence type="ECO:0000313" key="8">
    <source>
        <dbReference type="EMBL" id="EPD29439.1"/>
    </source>
</evidence>
<evidence type="ECO:0000313" key="9">
    <source>
        <dbReference type="Proteomes" id="UP000014387"/>
    </source>
</evidence>
<evidence type="ECO:0000256" key="1">
    <source>
        <dbReference type="ARBA" id="ARBA00004141"/>
    </source>
</evidence>
<evidence type="ECO:0000256" key="4">
    <source>
        <dbReference type="ARBA" id="ARBA00023136"/>
    </source>
</evidence>
<evidence type="ECO:0000256" key="5">
    <source>
        <dbReference type="SAM" id="MobiDB-lite"/>
    </source>
</evidence>
<feature type="region of interest" description="Disordered" evidence="5">
    <location>
        <begin position="99"/>
        <end position="141"/>
    </location>
</feature>
<feature type="region of interest" description="Disordered" evidence="5">
    <location>
        <begin position="1"/>
        <end position="81"/>
    </location>
</feature>
<name>A0A9W5RCU9_9ACTO</name>
<protein>
    <recommendedName>
        <fullName evidence="7">TM2 domain-containing protein</fullName>
    </recommendedName>
</protein>
<evidence type="ECO:0000256" key="3">
    <source>
        <dbReference type="ARBA" id="ARBA00022989"/>
    </source>
</evidence>
<gene>
    <name evidence="8" type="ORF">HMPREF9238_01575</name>
</gene>